<dbReference type="AlphaFoldDB" id="A0A124G3I1"/>
<sequence>MGRELMVLVIICVVLVSTAAAANYIYERSTIKGVGYRSHELAGQTASGDSGQKVVRTVSGSGSFYERSEFELNACKGTINYSQEVEFEYFPVSYQTGTYDQKWQDRLCVSNYDAGAVVTEQYTHAEHLQKNTNVKTRTDDPDVAGDLACGICTGVLEANFKSNVIGVAHIGWLSRDPKANKKGRHDEYGRSVEDMTGVFSIEKFIQLWGNDTCGAVSVDWLPCI</sequence>
<dbReference type="EMBL" id="LGHB01000006">
    <property type="protein sequence ID" value="KUK96987.1"/>
    <property type="molecule type" value="Genomic_DNA"/>
</dbReference>
<proteinExistence type="predicted"/>
<dbReference type="Proteomes" id="UP000053961">
    <property type="component" value="Unassembled WGS sequence"/>
</dbReference>
<evidence type="ECO:0000313" key="2">
    <source>
        <dbReference type="Proteomes" id="UP000053961"/>
    </source>
</evidence>
<protein>
    <submittedName>
        <fullName evidence="1">Uncharacterized protein</fullName>
    </submittedName>
</protein>
<organism evidence="1 2">
    <name type="scientific">Methanothrix harundinacea</name>
    <dbReference type="NCBI Taxonomy" id="301375"/>
    <lineage>
        <taxon>Archaea</taxon>
        <taxon>Methanobacteriati</taxon>
        <taxon>Methanobacteriota</taxon>
        <taxon>Stenosarchaea group</taxon>
        <taxon>Methanomicrobia</taxon>
        <taxon>Methanotrichales</taxon>
        <taxon>Methanotrichaceae</taxon>
        <taxon>Methanothrix</taxon>
    </lineage>
</organism>
<comment type="caution">
    <text evidence="1">The sequence shown here is derived from an EMBL/GenBank/DDBJ whole genome shotgun (WGS) entry which is preliminary data.</text>
</comment>
<gene>
    <name evidence="1" type="ORF">XE07_0759</name>
</gene>
<dbReference type="PATRIC" id="fig|301375.6.peg.1677"/>
<reference evidence="2" key="1">
    <citation type="journal article" date="2015" name="MBio">
        <title>Genome-Resolved Metagenomic Analysis Reveals Roles for Candidate Phyla and Other Microbial Community Members in Biogeochemical Transformations in Oil Reservoirs.</title>
        <authorList>
            <person name="Hu P."/>
            <person name="Tom L."/>
            <person name="Singh A."/>
            <person name="Thomas B.C."/>
            <person name="Baker B.J."/>
            <person name="Piceno Y.M."/>
            <person name="Andersen G.L."/>
            <person name="Banfield J.F."/>
        </authorList>
    </citation>
    <scope>NUCLEOTIDE SEQUENCE [LARGE SCALE GENOMIC DNA]</scope>
</reference>
<evidence type="ECO:0000313" key="1">
    <source>
        <dbReference type="EMBL" id="KUK96987.1"/>
    </source>
</evidence>
<name>A0A124G3I1_9EURY</name>
<accession>A0A124G3I1</accession>